<feature type="compositionally biased region" description="Basic residues" evidence="1">
    <location>
        <begin position="9"/>
        <end position="18"/>
    </location>
</feature>
<evidence type="ECO:0000313" key="3">
    <source>
        <dbReference type="Proteomes" id="UP000652761"/>
    </source>
</evidence>
<dbReference type="Proteomes" id="UP000652761">
    <property type="component" value="Unassembled WGS sequence"/>
</dbReference>
<evidence type="ECO:0000313" key="2">
    <source>
        <dbReference type="EMBL" id="MQM03518.1"/>
    </source>
</evidence>
<accession>A0A843W9C0</accession>
<proteinExistence type="predicted"/>
<keyword evidence="3" id="KW-1185">Reference proteome</keyword>
<protein>
    <submittedName>
        <fullName evidence="2">Uncharacterized protein</fullName>
    </submittedName>
</protein>
<feature type="region of interest" description="Disordered" evidence="1">
    <location>
        <begin position="1"/>
        <end position="31"/>
    </location>
</feature>
<dbReference type="EMBL" id="NMUH01003048">
    <property type="protein sequence ID" value="MQM03518.1"/>
    <property type="molecule type" value="Genomic_DNA"/>
</dbReference>
<name>A0A843W9C0_COLES</name>
<organism evidence="2 3">
    <name type="scientific">Colocasia esculenta</name>
    <name type="common">Wild taro</name>
    <name type="synonym">Arum esculentum</name>
    <dbReference type="NCBI Taxonomy" id="4460"/>
    <lineage>
        <taxon>Eukaryota</taxon>
        <taxon>Viridiplantae</taxon>
        <taxon>Streptophyta</taxon>
        <taxon>Embryophyta</taxon>
        <taxon>Tracheophyta</taxon>
        <taxon>Spermatophyta</taxon>
        <taxon>Magnoliopsida</taxon>
        <taxon>Liliopsida</taxon>
        <taxon>Araceae</taxon>
        <taxon>Aroideae</taxon>
        <taxon>Colocasieae</taxon>
        <taxon>Colocasia</taxon>
    </lineage>
</organism>
<feature type="compositionally biased region" description="Basic and acidic residues" evidence="1">
    <location>
        <begin position="19"/>
        <end position="30"/>
    </location>
</feature>
<evidence type="ECO:0000256" key="1">
    <source>
        <dbReference type="SAM" id="MobiDB-lite"/>
    </source>
</evidence>
<gene>
    <name evidence="2" type="ORF">Taro_036307</name>
</gene>
<comment type="caution">
    <text evidence="2">The sequence shown here is derived from an EMBL/GenBank/DDBJ whole genome shotgun (WGS) entry which is preliminary data.</text>
</comment>
<reference evidence="2" key="1">
    <citation type="submission" date="2017-07" db="EMBL/GenBank/DDBJ databases">
        <title>Taro Niue Genome Assembly and Annotation.</title>
        <authorList>
            <person name="Atibalentja N."/>
            <person name="Keating K."/>
            <person name="Fields C.J."/>
        </authorList>
    </citation>
    <scope>NUCLEOTIDE SEQUENCE</scope>
    <source>
        <strain evidence="2">Niue_2</strain>
        <tissue evidence="2">Leaf</tissue>
    </source>
</reference>
<sequence>MGLLAPRRCGQKNRKKRKKEEEQKGEKEALARATEALRSSEECGGDACSSRSSSPLWRTIPSSSSALRRRPLDSEYCLIRFQFLAVRLIFLGGGGICSLCRRWRTQIGAVRILRSAPAGAWFRSNSDRK</sequence>
<dbReference type="AlphaFoldDB" id="A0A843W9C0"/>